<dbReference type="KEGG" id="faf:OE104_04080"/>
<feature type="transmembrane region" description="Helical" evidence="1">
    <location>
        <begin position="45"/>
        <end position="62"/>
    </location>
</feature>
<accession>A0A9E8LVL0</accession>
<feature type="transmembrane region" description="Helical" evidence="1">
    <location>
        <begin position="74"/>
        <end position="94"/>
    </location>
</feature>
<dbReference type="RefSeq" id="WP_275418301.1">
    <property type="nucleotide sequence ID" value="NZ_CP106878.1"/>
</dbReference>
<feature type="transmembrane region" description="Helical" evidence="1">
    <location>
        <begin position="6"/>
        <end position="33"/>
    </location>
</feature>
<keyword evidence="1" id="KW-0812">Transmembrane</keyword>
<proteinExistence type="predicted"/>
<keyword evidence="3" id="KW-1185">Reference proteome</keyword>
<evidence type="ECO:0000313" key="3">
    <source>
        <dbReference type="Proteomes" id="UP001164718"/>
    </source>
</evidence>
<protein>
    <submittedName>
        <fullName evidence="2">Stage V sporulation protein AB</fullName>
    </submittedName>
</protein>
<dbReference type="InterPro" id="IPR020144">
    <property type="entry name" value="SpoVAB"/>
</dbReference>
<name>A0A9E8LVL0_9BACI</name>
<keyword evidence="1" id="KW-0472">Membrane</keyword>
<feature type="transmembrane region" description="Helical" evidence="1">
    <location>
        <begin position="114"/>
        <end position="136"/>
    </location>
</feature>
<evidence type="ECO:0000313" key="2">
    <source>
        <dbReference type="EMBL" id="WAA10510.1"/>
    </source>
</evidence>
<keyword evidence="1" id="KW-1133">Transmembrane helix</keyword>
<sequence length="139" mass="15428">MIKILAAVFVSLSAGVAVGGGFVAFITVLGIVPRLMQLTKTESRIVLYEMAIVFGVIFGSYLSLMEPRYSIHPYFFLIIGLFYGLFVGNVAAALTEVLNVFPILAKRIHLEKKLMYLIAAVVFGKICGSLFHWLYFVNQ</sequence>
<evidence type="ECO:0000256" key="1">
    <source>
        <dbReference type="SAM" id="Phobius"/>
    </source>
</evidence>
<dbReference type="AlphaFoldDB" id="A0A9E8LVL0"/>
<gene>
    <name evidence="2" type="ORF">OE104_04080</name>
</gene>
<dbReference type="EMBL" id="CP106878">
    <property type="protein sequence ID" value="WAA10510.1"/>
    <property type="molecule type" value="Genomic_DNA"/>
</dbReference>
<dbReference type="Pfam" id="PF13782">
    <property type="entry name" value="SpoVAB"/>
    <property type="match status" value="1"/>
</dbReference>
<reference evidence="2" key="1">
    <citation type="submission" date="2022-09" db="EMBL/GenBank/DDBJ databases">
        <title>Complete Genomes of Fervidibacillus albus and Fervidibacillus halotolerans isolated from tidal flat sediments.</title>
        <authorList>
            <person name="Kwon K.K."/>
            <person name="Yang S.-H."/>
            <person name="Park M.J."/>
            <person name="Oh H.-M."/>
        </authorList>
    </citation>
    <scope>NUCLEOTIDE SEQUENCE</scope>
    <source>
        <strain evidence="2">MEBiC13591</strain>
    </source>
</reference>
<dbReference type="Proteomes" id="UP001164718">
    <property type="component" value="Chromosome"/>
</dbReference>
<organism evidence="2 3">
    <name type="scientific">Fervidibacillus albus</name>
    <dbReference type="NCBI Taxonomy" id="2980026"/>
    <lineage>
        <taxon>Bacteria</taxon>
        <taxon>Bacillati</taxon>
        <taxon>Bacillota</taxon>
        <taxon>Bacilli</taxon>
        <taxon>Bacillales</taxon>
        <taxon>Bacillaceae</taxon>
        <taxon>Fervidibacillus</taxon>
    </lineage>
</organism>